<protein>
    <recommendedName>
        <fullName evidence="17">Phosphomevalonate kinase</fullName>
        <ecNumber evidence="3">2.7.4.2</ecNumber>
    </recommendedName>
</protein>
<dbReference type="AlphaFoldDB" id="A0A1I8N215"/>
<dbReference type="SUPFAM" id="SSF52540">
    <property type="entry name" value="P-loop containing nucleoside triphosphate hydrolases"/>
    <property type="match status" value="1"/>
</dbReference>
<dbReference type="GO" id="GO:0005829">
    <property type="term" value="C:cytosol"/>
    <property type="evidence" value="ECO:0007669"/>
    <property type="project" value="UniProtKB-SubCell"/>
</dbReference>
<dbReference type="PANTHER" id="PTHR13101">
    <property type="entry name" value="PHOSPHOMEVALONATE KINASE"/>
    <property type="match status" value="1"/>
</dbReference>
<feature type="binding site" evidence="18">
    <location>
        <begin position="13"/>
        <end position="19"/>
    </location>
    <ligand>
        <name>ATP</name>
        <dbReference type="ChEBI" id="CHEBI:30616"/>
    </ligand>
</feature>
<evidence type="ECO:0000256" key="18">
    <source>
        <dbReference type="PIRSR" id="PIRSR036639-1"/>
    </source>
</evidence>
<evidence type="ECO:0000256" key="7">
    <source>
        <dbReference type="ARBA" id="ARBA00022679"/>
    </source>
</evidence>
<evidence type="ECO:0000256" key="1">
    <source>
        <dbReference type="ARBA" id="ARBA00004514"/>
    </source>
</evidence>
<evidence type="ECO:0000256" key="8">
    <source>
        <dbReference type="ARBA" id="ARBA00022741"/>
    </source>
</evidence>
<keyword evidence="11 18" id="KW-0067">ATP-binding</keyword>
<evidence type="ECO:0000256" key="4">
    <source>
        <dbReference type="ARBA" id="ARBA00022490"/>
    </source>
</evidence>
<evidence type="ECO:0000313" key="19">
    <source>
        <dbReference type="EnsemblMetazoa" id="MDOA010720-PB"/>
    </source>
</evidence>
<proteinExistence type="predicted"/>
<dbReference type="Gene3D" id="3.40.50.300">
    <property type="entry name" value="P-loop containing nucleotide triphosphate hydrolases"/>
    <property type="match status" value="1"/>
</dbReference>
<dbReference type="GO" id="GO:0005524">
    <property type="term" value="F:ATP binding"/>
    <property type="evidence" value="ECO:0007669"/>
    <property type="project" value="UniProtKB-KW"/>
</dbReference>
<evidence type="ECO:0000256" key="16">
    <source>
        <dbReference type="ARBA" id="ARBA00023221"/>
    </source>
</evidence>
<keyword evidence="15" id="KW-1207">Sterol metabolism</keyword>
<reference evidence="19" key="1">
    <citation type="submission" date="2020-05" db="UniProtKB">
        <authorList>
            <consortium name="EnsemblMetazoa"/>
        </authorList>
    </citation>
    <scope>IDENTIFICATION</scope>
    <source>
        <strain evidence="19">Aabys</strain>
    </source>
</reference>
<evidence type="ECO:0000256" key="14">
    <source>
        <dbReference type="ARBA" id="ARBA00023098"/>
    </source>
</evidence>
<accession>A0A1I8N215</accession>
<evidence type="ECO:0000313" key="21">
    <source>
        <dbReference type="RefSeq" id="XP_005181089.1"/>
    </source>
</evidence>
<dbReference type="UniPathway" id="UPA00057">
    <property type="reaction ID" value="UER00099"/>
</dbReference>
<keyword evidence="10" id="KW-0152">Cholesterol biosynthesis</keyword>
<keyword evidence="6" id="KW-0153">Cholesterol metabolism</keyword>
<dbReference type="PIRSF" id="PIRSF036639">
    <property type="entry name" value="PMK_anim"/>
    <property type="match status" value="1"/>
</dbReference>
<keyword evidence="12" id="KW-0752">Steroid biosynthesis</keyword>
<keyword evidence="7" id="KW-0808">Transferase</keyword>
<keyword evidence="14" id="KW-0443">Lipid metabolism</keyword>
<feature type="binding site" evidence="18">
    <location>
        <position position="165"/>
    </location>
    <ligand>
        <name>substrate</name>
    </ligand>
</feature>
<organism evidence="19">
    <name type="scientific">Musca domestica</name>
    <name type="common">House fly</name>
    <dbReference type="NCBI Taxonomy" id="7370"/>
    <lineage>
        <taxon>Eukaryota</taxon>
        <taxon>Metazoa</taxon>
        <taxon>Ecdysozoa</taxon>
        <taxon>Arthropoda</taxon>
        <taxon>Hexapoda</taxon>
        <taxon>Insecta</taxon>
        <taxon>Pterygota</taxon>
        <taxon>Neoptera</taxon>
        <taxon>Endopterygota</taxon>
        <taxon>Diptera</taxon>
        <taxon>Brachycera</taxon>
        <taxon>Muscomorpha</taxon>
        <taxon>Muscoidea</taxon>
        <taxon>Muscidae</taxon>
        <taxon>Musca</taxon>
    </lineage>
</organism>
<dbReference type="Pfam" id="PF04275">
    <property type="entry name" value="P-mevalo_kinase"/>
    <property type="match status" value="1"/>
</dbReference>
<evidence type="ECO:0000256" key="11">
    <source>
        <dbReference type="ARBA" id="ARBA00022840"/>
    </source>
</evidence>
<dbReference type="GeneID" id="101900368"/>
<sequence length="184" mass="21654">MTEIKRIVLVSGKRKCGKDFISEHLKRRLGDRCQIVRISEPIKSEWARKMQLDLAELLSDGPYKEKYRKDMIDWSDEVRKQDYGYFCKTAMEKAKSEIIIVSDVRRMNDVRYFRETYGDKVVCLRLTCPDPVRIQRGFVYTAGIDDIESECGLDNYNKWDLVLENNNALNFDHLIDIIIQTFAL</sequence>
<evidence type="ECO:0000256" key="17">
    <source>
        <dbReference type="ARBA" id="ARBA00034549"/>
    </source>
</evidence>
<evidence type="ECO:0000313" key="20">
    <source>
        <dbReference type="Proteomes" id="UP001652621"/>
    </source>
</evidence>
<reference evidence="21" key="2">
    <citation type="submission" date="2025-04" db="UniProtKB">
        <authorList>
            <consortium name="RefSeq"/>
        </authorList>
    </citation>
    <scope>IDENTIFICATION</scope>
    <source>
        <strain evidence="21">Aabys</strain>
    </source>
</reference>
<evidence type="ECO:0000256" key="3">
    <source>
        <dbReference type="ARBA" id="ARBA00012958"/>
    </source>
</evidence>
<evidence type="ECO:0000256" key="15">
    <source>
        <dbReference type="ARBA" id="ARBA00023166"/>
    </source>
</evidence>
<evidence type="ECO:0000256" key="13">
    <source>
        <dbReference type="ARBA" id="ARBA00023011"/>
    </source>
</evidence>
<keyword evidence="20" id="KW-1185">Reference proteome</keyword>
<dbReference type="NCBIfam" id="TIGR01223">
    <property type="entry name" value="Pmev_kin_anim"/>
    <property type="match status" value="1"/>
</dbReference>
<evidence type="ECO:0000256" key="2">
    <source>
        <dbReference type="ARBA" id="ARBA00005017"/>
    </source>
</evidence>
<gene>
    <name evidence="19" type="primary">101900368</name>
    <name evidence="21" type="synonym">LOC101900368</name>
</gene>
<dbReference type="GO" id="GO:0006695">
    <property type="term" value="P:cholesterol biosynthetic process"/>
    <property type="evidence" value="ECO:0007669"/>
    <property type="project" value="UniProtKB-KW"/>
</dbReference>
<comment type="pathway">
    <text evidence="2">Isoprenoid biosynthesis; isopentenyl diphosphate biosynthesis via mevalonate pathway; isopentenyl diphosphate from (R)-mevalonate: step 2/3.</text>
</comment>
<evidence type="ECO:0000256" key="5">
    <source>
        <dbReference type="ARBA" id="ARBA00022516"/>
    </source>
</evidence>
<keyword evidence="16" id="KW-0753">Steroid metabolism</keyword>
<dbReference type="GO" id="GO:0004631">
    <property type="term" value="F:phosphomevalonate kinase activity"/>
    <property type="evidence" value="ECO:0007669"/>
    <property type="project" value="UniProtKB-EC"/>
</dbReference>
<keyword evidence="13" id="KW-0756">Sterol biosynthesis</keyword>
<keyword evidence="9 21" id="KW-0418">Kinase</keyword>
<comment type="subcellular location">
    <subcellularLocation>
        <location evidence="1">Cytoplasm</location>
        <location evidence="1">Cytosol</location>
    </subcellularLocation>
</comment>
<dbReference type="EnsemblMetazoa" id="MDOA010720-RB">
    <property type="protein sequence ID" value="MDOA010720-PB"/>
    <property type="gene ID" value="MDOA010720"/>
</dbReference>
<dbReference type="VEuPathDB" id="VectorBase:MDOMA2_013862"/>
<dbReference type="STRING" id="7370.A0A1I8N215"/>
<dbReference type="InterPro" id="IPR027417">
    <property type="entry name" value="P-loop_NTPase"/>
</dbReference>
<dbReference type="VEuPathDB" id="VectorBase:MDOA010720"/>
<keyword evidence="5" id="KW-0444">Lipid biosynthesis</keyword>
<evidence type="ECO:0000256" key="10">
    <source>
        <dbReference type="ARBA" id="ARBA00022778"/>
    </source>
</evidence>
<feature type="binding site" evidence="18">
    <location>
        <position position="136"/>
    </location>
    <ligand>
        <name>ATP</name>
        <dbReference type="ChEBI" id="CHEBI:30616"/>
    </ligand>
</feature>
<dbReference type="InterPro" id="IPR005919">
    <property type="entry name" value="Pmev_kin_anim"/>
</dbReference>
<dbReference type="RefSeq" id="XP_005181089.1">
    <property type="nucleotide sequence ID" value="XM_005181032.2"/>
</dbReference>
<dbReference type="PANTHER" id="PTHR13101:SF1">
    <property type="entry name" value="PHOSPHOMEVALONATE KINASE"/>
    <property type="match status" value="1"/>
</dbReference>
<dbReference type="OrthoDB" id="2401875at2759"/>
<evidence type="ECO:0000256" key="9">
    <source>
        <dbReference type="ARBA" id="ARBA00022777"/>
    </source>
</evidence>
<dbReference type="Proteomes" id="UP001652621">
    <property type="component" value="Unplaced"/>
</dbReference>
<dbReference type="KEGG" id="mde:101900368"/>
<keyword evidence="4" id="KW-0963">Cytoplasm</keyword>
<dbReference type="EC" id="2.7.4.2" evidence="3"/>
<evidence type="ECO:0000256" key="6">
    <source>
        <dbReference type="ARBA" id="ARBA00022548"/>
    </source>
</evidence>
<dbReference type="FunFam" id="3.40.50.300:FF:001026">
    <property type="entry name" value="Phosphomevalonate kinase"/>
    <property type="match status" value="1"/>
</dbReference>
<evidence type="ECO:0000256" key="12">
    <source>
        <dbReference type="ARBA" id="ARBA00022955"/>
    </source>
</evidence>
<keyword evidence="8 18" id="KW-0547">Nucleotide-binding</keyword>
<name>A0A1I8N215_MUSDO</name>
<dbReference type="eggNOG" id="ENOG502RXWP">
    <property type="taxonomic scope" value="Eukaryota"/>
</dbReference>
<dbReference type="GO" id="GO:0019287">
    <property type="term" value="P:isopentenyl diphosphate biosynthetic process, mevalonate pathway"/>
    <property type="evidence" value="ECO:0007669"/>
    <property type="project" value="UniProtKB-UniPathway"/>
</dbReference>